<dbReference type="InterPro" id="IPR051314">
    <property type="entry name" value="AAA_ATPase_RarA/MGS1/WRNIP1"/>
</dbReference>
<dbReference type="Gene3D" id="1.20.272.10">
    <property type="match status" value="1"/>
</dbReference>
<dbReference type="CDD" id="cd18139">
    <property type="entry name" value="HLD_clamp_RarA"/>
    <property type="match status" value="1"/>
</dbReference>
<dbReference type="PANTHER" id="PTHR13779">
    <property type="entry name" value="WERNER HELICASE-INTERACTING PROTEIN 1 FAMILY MEMBER"/>
    <property type="match status" value="1"/>
</dbReference>
<organism evidence="5 6">
    <name type="scientific">Mycoplasma bradburyae</name>
    <dbReference type="NCBI Taxonomy" id="2963128"/>
    <lineage>
        <taxon>Bacteria</taxon>
        <taxon>Bacillati</taxon>
        <taxon>Mycoplasmatota</taxon>
        <taxon>Mollicutes</taxon>
        <taxon>Mycoplasmataceae</taxon>
        <taxon>Mycoplasma</taxon>
    </lineage>
</organism>
<protein>
    <submittedName>
        <fullName evidence="5">AAA family ATPase</fullName>
    </submittedName>
</protein>
<name>A0ABT5GA38_9MOLU</name>
<comment type="caution">
    <text evidence="5">The sequence shown here is derived from an EMBL/GenBank/DDBJ whole genome shotgun (WGS) entry which is preliminary data.</text>
</comment>
<dbReference type="InterPro" id="IPR032423">
    <property type="entry name" value="AAA_assoc_2"/>
</dbReference>
<dbReference type="InterPro" id="IPR003593">
    <property type="entry name" value="AAA+_ATPase"/>
</dbReference>
<evidence type="ECO:0000313" key="6">
    <source>
        <dbReference type="Proteomes" id="UP001220940"/>
    </source>
</evidence>
<dbReference type="Pfam" id="PF00004">
    <property type="entry name" value="AAA"/>
    <property type="match status" value="1"/>
</dbReference>
<reference evidence="5" key="1">
    <citation type="submission" date="2021-11" db="EMBL/GenBank/DDBJ databases">
        <title>Description of Mycoplasma bradburyaesp. nov.from sea birds: a tribute to a great mycoplasmologist.</title>
        <authorList>
            <person name="Ramirez A.S."/>
            <person name="Poveda C."/>
            <person name="Suarez-Perez A."/>
            <person name="Rosales R.S."/>
            <person name="Dijkman R."/>
            <person name="Feberwee A."/>
            <person name="Spergser J."/>
            <person name="Szostak M.P."/>
            <person name="Ressel L."/>
            <person name="Calabuig P."/>
            <person name="Catania S."/>
            <person name="Gobbo F."/>
            <person name="Timofte D."/>
            <person name="Poveda J.B."/>
        </authorList>
    </citation>
    <scope>NUCLEOTIDE SEQUENCE [LARGE SCALE GENOMIC DNA]</scope>
    <source>
        <strain evidence="5">T158</strain>
    </source>
</reference>
<keyword evidence="3" id="KW-0067">ATP-binding</keyword>
<evidence type="ECO:0000313" key="5">
    <source>
        <dbReference type="EMBL" id="MDC4181668.1"/>
    </source>
</evidence>
<dbReference type="EMBL" id="JAJHZM010000001">
    <property type="protein sequence ID" value="MDC4181668.1"/>
    <property type="molecule type" value="Genomic_DNA"/>
</dbReference>
<accession>A0ABT5GA38</accession>
<gene>
    <name evidence="5" type="ORF">LNO68_00480</name>
</gene>
<dbReference type="InterPro" id="IPR008921">
    <property type="entry name" value="DNA_pol3_clamp-load_cplx_C"/>
</dbReference>
<dbReference type="Proteomes" id="UP001220940">
    <property type="component" value="Unassembled WGS sequence"/>
</dbReference>
<dbReference type="Pfam" id="PF16193">
    <property type="entry name" value="AAA_assoc_2"/>
    <property type="match status" value="1"/>
</dbReference>
<proteinExistence type="inferred from homology"/>
<evidence type="ECO:0000256" key="1">
    <source>
        <dbReference type="ARBA" id="ARBA00008959"/>
    </source>
</evidence>
<sequence length="414" mass="47837">MLFVSNKNKEPFYSPKSIDDLIGQKHLFHEYGLLKRMVELKKPYSLLVTGEPGIGKTTLCNLLIEEMNLPSYKFNSASDSLTELKEFIDKSRQFDKCVIIIDEIHRLHRDKQDILIKGLDAKLFNLFGITTENPYFSINPAIRSRVHTIRLTNPTSTELFEGYKKIIKNKNITNINDDILYKISHIVSGDLRKGINIIELLNTYYKNIEITDDILKNVIDNNLSLSSYGDKFHDLKSALQKSIRGSDPDAAVYYLAQLIATKDLTTISRRLIACAYEDIGLANPELCSRVYIATQAAKEVGFPEANQILSSIVIEMALSEKSSSAYESISNALIDVFGGEAHDVPWHIKKNAFDTSNPLYNFQKYKNPHNYKNHWVDQDYLPREVRNKKYYDQQDHNYNEKLMNDYWLKWRKEK</sequence>
<dbReference type="RefSeq" id="WP_255034433.1">
    <property type="nucleotide sequence ID" value="NZ_CP101414.1"/>
</dbReference>
<dbReference type="InterPro" id="IPR027417">
    <property type="entry name" value="P-loop_NTPase"/>
</dbReference>
<dbReference type="SUPFAM" id="SSF52540">
    <property type="entry name" value="P-loop containing nucleoside triphosphate hydrolases"/>
    <property type="match status" value="1"/>
</dbReference>
<dbReference type="InterPro" id="IPR021886">
    <property type="entry name" value="MgsA_C"/>
</dbReference>
<dbReference type="CDD" id="cd00009">
    <property type="entry name" value="AAA"/>
    <property type="match status" value="1"/>
</dbReference>
<dbReference type="Gene3D" id="3.40.50.300">
    <property type="entry name" value="P-loop containing nucleotide triphosphate hydrolases"/>
    <property type="match status" value="1"/>
</dbReference>
<feature type="domain" description="AAA+ ATPase" evidence="4">
    <location>
        <begin position="42"/>
        <end position="154"/>
    </location>
</feature>
<keyword evidence="2" id="KW-0547">Nucleotide-binding</keyword>
<evidence type="ECO:0000256" key="3">
    <source>
        <dbReference type="ARBA" id="ARBA00022840"/>
    </source>
</evidence>
<dbReference type="Gene3D" id="1.10.8.60">
    <property type="match status" value="1"/>
</dbReference>
<dbReference type="Gene3D" id="1.10.3710.10">
    <property type="entry name" value="DNA polymerase III clamp loader subunits, C-terminal domain"/>
    <property type="match status" value="1"/>
</dbReference>
<dbReference type="SMART" id="SM00382">
    <property type="entry name" value="AAA"/>
    <property type="match status" value="1"/>
</dbReference>
<dbReference type="SUPFAM" id="SSF48019">
    <property type="entry name" value="post-AAA+ oligomerization domain-like"/>
    <property type="match status" value="1"/>
</dbReference>
<comment type="similarity">
    <text evidence="1">Belongs to the AAA ATPase family. RarA/MGS1/WRNIP1 subfamily.</text>
</comment>
<evidence type="ECO:0000259" key="4">
    <source>
        <dbReference type="SMART" id="SM00382"/>
    </source>
</evidence>
<keyword evidence="6" id="KW-1185">Reference proteome</keyword>
<evidence type="ECO:0000256" key="2">
    <source>
        <dbReference type="ARBA" id="ARBA00022741"/>
    </source>
</evidence>
<dbReference type="PANTHER" id="PTHR13779:SF7">
    <property type="entry name" value="ATPASE WRNIP1"/>
    <property type="match status" value="1"/>
</dbReference>
<dbReference type="Pfam" id="PF12002">
    <property type="entry name" value="MgsA_C"/>
    <property type="match status" value="1"/>
</dbReference>
<dbReference type="InterPro" id="IPR003959">
    <property type="entry name" value="ATPase_AAA_core"/>
</dbReference>